<comment type="function">
    <text evidence="2 9 11">Excises uracil residues from the DNA which can arise as a result of misincorporation of dUMP residues by DNA polymerase or due to deamination of cytosine.</text>
</comment>
<feature type="domain" description="Uracil-DNA glycosylase-like" evidence="12">
    <location>
        <begin position="50"/>
        <end position="210"/>
    </location>
</feature>
<evidence type="ECO:0000256" key="3">
    <source>
        <dbReference type="ARBA" id="ARBA00008184"/>
    </source>
</evidence>
<dbReference type="PANTHER" id="PTHR11264">
    <property type="entry name" value="URACIL-DNA GLYCOSYLASE"/>
    <property type="match status" value="1"/>
</dbReference>
<dbReference type="SUPFAM" id="SSF52141">
    <property type="entry name" value="Uracil-DNA glycosylase-like"/>
    <property type="match status" value="1"/>
</dbReference>
<feature type="active site" description="Proton acceptor" evidence="9 10">
    <location>
        <position position="65"/>
    </location>
</feature>
<dbReference type="NCBIfam" id="NF003588">
    <property type="entry name" value="PRK05254.1-1"/>
    <property type="match status" value="1"/>
</dbReference>
<organism evidence="13 14">
    <name type="scientific">Pendulispora brunnea</name>
    <dbReference type="NCBI Taxonomy" id="2905690"/>
    <lineage>
        <taxon>Bacteria</taxon>
        <taxon>Pseudomonadati</taxon>
        <taxon>Myxococcota</taxon>
        <taxon>Myxococcia</taxon>
        <taxon>Myxococcales</taxon>
        <taxon>Sorangiineae</taxon>
        <taxon>Pendulisporaceae</taxon>
        <taxon>Pendulispora</taxon>
    </lineage>
</organism>
<evidence type="ECO:0000256" key="4">
    <source>
        <dbReference type="ARBA" id="ARBA00012030"/>
    </source>
</evidence>
<comment type="similarity">
    <text evidence="3 9 11">Belongs to the uracil-DNA glycosylase (UDG) superfamily. UNG family.</text>
</comment>
<accession>A0ABZ2KK45</accession>
<evidence type="ECO:0000256" key="8">
    <source>
        <dbReference type="ARBA" id="ARBA00023204"/>
    </source>
</evidence>
<keyword evidence="6 9" id="KW-0227">DNA damage</keyword>
<dbReference type="CDD" id="cd10027">
    <property type="entry name" value="UDG-F1-like"/>
    <property type="match status" value="1"/>
</dbReference>
<comment type="subcellular location">
    <subcellularLocation>
        <location evidence="9">Cytoplasm</location>
    </subcellularLocation>
</comment>
<dbReference type="Gene3D" id="3.40.470.10">
    <property type="entry name" value="Uracil-DNA glycosylase-like domain"/>
    <property type="match status" value="1"/>
</dbReference>
<protein>
    <recommendedName>
        <fullName evidence="5 9">Uracil-DNA glycosylase</fullName>
        <shortName evidence="9">UDG</shortName>
        <ecNumber evidence="4 9">3.2.2.27</ecNumber>
    </recommendedName>
</protein>
<reference evidence="13 14" key="1">
    <citation type="submission" date="2021-12" db="EMBL/GenBank/DDBJ databases">
        <title>Discovery of the Pendulisporaceae a myxobacterial family with distinct sporulation behavior and unique specialized metabolism.</title>
        <authorList>
            <person name="Garcia R."/>
            <person name="Popoff A."/>
            <person name="Bader C.D."/>
            <person name="Loehr J."/>
            <person name="Walesch S."/>
            <person name="Walt C."/>
            <person name="Boldt J."/>
            <person name="Bunk B."/>
            <person name="Haeckl F.J.F.P.J."/>
            <person name="Gunesch A.P."/>
            <person name="Birkelbach J."/>
            <person name="Nuebel U."/>
            <person name="Pietschmann T."/>
            <person name="Bach T."/>
            <person name="Mueller R."/>
        </authorList>
    </citation>
    <scope>NUCLEOTIDE SEQUENCE [LARGE SCALE GENOMIC DNA]</scope>
    <source>
        <strain evidence="13 14">MSr12523</strain>
    </source>
</reference>
<dbReference type="InterPro" id="IPR018085">
    <property type="entry name" value="Ura-DNA_Glyclase_AS"/>
</dbReference>
<dbReference type="NCBIfam" id="NF003589">
    <property type="entry name" value="PRK05254.1-2"/>
    <property type="match status" value="1"/>
</dbReference>
<keyword evidence="8 9" id="KW-0234">DNA repair</keyword>
<dbReference type="NCBIfam" id="NF003591">
    <property type="entry name" value="PRK05254.1-4"/>
    <property type="match status" value="1"/>
</dbReference>
<dbReference type="PROSITE" id="PS00130">
    <property type="entry name" value="U_DNA_GLYCOSYLASE"/>
    <property type="match status" value="1"/>
</dbReference>
<evidence type="ECO:0000256" key="11">
    <source>
        <dbReference type="RuleBase" id="RU003780"/>
    </source>
</evidence>
<evidence type="ECO:0000256" key="1">
    <source>
        <dbReference type="ARBA" id="ARBA00001400"/>
    </source>
</evidence>
<evidence type="ECO:0000256" key="7">
    <source>
        <dbReference type="ARBA" id="ARBA00022801"/>
    </source>
</evidence>
<keyword evidence="7 9" id="KW-0378">Hydrolase</keyword>
<dbReference type="SMART" id="SM00987">
    <property type="entry name" value="UreE_C"/>
    <property type="match status" value="1"/>
</dbReference>
<dbReference type="EMBL" id="CP089982">
    <property type="protein sequence ID" value="WXA97344.1"/>
    <property type="molecule type" value="Genomic_DNA"/>
</dbReference>
<evidence type="ECO:0000259" key="12">
    <source>
        <dbReference type="SMART" id="SM00986"/>
    </source>
</evidence>
<dbReference type="Pfam" id="PF03167">
    <property type="entry name" value="UDG"/>
    <property type="match status" value="1"/>
</dbReference>
<evidence type="ECO:0000256" key="10">
    <source>
        <dbReference type="PROSITE-ProRule" id="PRU10072"/>
    </source>
</evidence>
<dbReference type="NCBIfam" id="TIGR00628">
    <property type="entry name" value="ung"/>
    <property type="match status" value="1"/>
</dbReference>
<dbReference type="RefSeq" id="WP_394847960.1">
    <property type="nucleotide sequence ID" value="NZ_CP089982.1"/>
</dbReference>
<evidence type="ECO:0000256" key="9">
    <source>
        <dbReference type="HAMAP-Rule" id="MF_00148"/>
    </source>
</evidence>
<keyword evidence="13" id="KW-0326">Glycosidase</keyword>
<dbReference type="GO" id="GO:0004844">
    <property type="term" value="F:uracil DNA N-glycosylase activity"/>
    <property type="evidence" value="ECO:0007669"/>
    <property type="project" value="UniProtKB-EC"/>
</dbReference>
<comment type="catalytic activity">
    <reaction evidence="1 9 11">
        <text>Hydrolyzes single-stranded DNA or mismatched double-stranded DNA and polynucleotides, releasing free uracil.</text>
        <dbReference type="EC" id="3.2.2.27"/>
    </reaction>
</comment>
<proteinExistence type="inferred from homology"/>
<dbReference type="HAMAP" id="MF_00148">
    <property type="entry name" value="UDG"/>
    <property type="match status" value="1"/>
</dbReference>
<dbReference type="Proteomes" id="UP001379533">
    <property type="component" value="Chromosome"/>
</dbReference>
<evidence type="ECO:0000256" key="5">
    <source>
        <dbReference type="ARBA" id="ARBA00018429"/>
    </source>
</evidence>
<evidence type="ECO:0000313" key="14">
    <source>
        <dbReference type="Proteomes" id="UP001379533"/>
    </source>
</evidence>
<name>A0ABZ2KK45_9BACT</name>
<evidence type="ECO:0000256" key="2">
    <source>
        <dbReference type="ARBA" id="ARBA00002631"/>
    </source>
</evidence>
<sequence length="223" mass="24279">MAASIPKAWLEALSRERSASWFTELCTFVEGERARGPVYPPEVDVFAALEHTPLDDVKVILVGQDPYHGPGQAEGLAFSVRQGIRPPPSLVNMFKELAADIGCPAPTSGSLVPWAKQGVLLLNTVLTVREGEANSHKGKGWEKLTDAIIRTASERCAPSVFVLWGAHAKKKKSLVDASRHRVLEGVHPSPLSAHTGFFGSRPYSKINDLLTQMGRPPVEWTLP</sequence>
<keyword evidence="9" id="KW-0963">Cytoplasm</keyword>
<dbReference type="PANTHER" id="PTHR11264:SF0">
    <property type="entry name" value="URACIL-DNA GLYCOSYLASE"/>
    <property type="match status" value="1"/>
</dbReference>
<dbReference type="NCBIfam" id="NF003592">
    <property type="entry name" value="PRK05254.1-5"/>
    <property type="match status" value="1"/>
</dbReference>
<gene>
    <name evidence="9 13" type="primary">ung</name>
    <name evidence="13" type="ORF">LZC95_10905</name>
</gene>
<evidence type="ECO:0000256" key="6">
    <source>
        <dbReference type="ARBA" id="ARBA00022763"/>
    </source>
</evidence>
<dbReference type="SMART" id="SM00986">
    <property type="entry name" value="UDG"/>
    <property type="match status" value="1"/>
</dbReference>
<dbReference type="EC" id="3.2.2.27" evidence="4 9"/>
<dbReference type="InterPro" id="IPR005122">
    <property type="entry name" value="Uracil-DNA_glycosylase-like"/>
</dbReference>
<dbReference type="InterPro" id="IPR036895">
    <property type="entry name" value="Uracil-DNA_glycosylase-like_sf"/>
</dbReference>
<dbReference type="InterPro" id="IPR002043">
    <property type="entry name" value="UDG_fam1"/>
</dbReference>
<evidence type="ECO:0000313" key="13">
    <source>
        <dbReference type="EMBL" id="WXA97344.1"/>
    </source>
</evidence>
<keyword evidence="14" id="KW-1185">Reference proteome</keyword>